<keyword evidence="13" id="KW-1185">Reference proteome</keyword>
<gene>
    <name evidence="12" type="primary">LOC114805474</name>
</gene>
<dbReference type="GO" id="GO:0004984">
    <property type="term" value="F:olfactory receptor activity"/>
    <property type="evidence" value="ECO:0000318"/>
    <property type="project" value="GO_Central"/>
</dbReference>
<evidence type="ECO:0000256" key="9">
    <source>
        <dbReference type="RuleBase" id="RU000688"/>
    </source>
</evidence>
<organism evidence="12 13">
    <name type="scientific">Ornithorhynchus anatinus</name>
    <name type="common">Duckbill platypus</name>
    <dbReference type="NCBI Taxonomy" id="9258"/>
    <lineage>
        <taxon>Eukaryota</taxon>
        <taxon>Metazoa</taxon>
        <taxon>Chordata</taxon>
        <taxon>Craniata</taxon>
        <taxon>Vertebrata</taxon>
        <taxon>Euteleostomi</taxon>
        <taxon>Mammalia</taxon>
        <taxon>Monotremata</taxon>
        <taxon>Ornithorhynchidae</taxon>
        <taxon>Ornithorhynchus</taxon>
    </lineage>
</organism>
<evidence type="ECO:0000256" key="8">
    <source>
        <dbReference type="ARBA" id="ARBA00023224"/>
    </source>
</evidence>
<evidence type="ECO:0000256" key="7">
    <source>
        <dbReference type="ARBA" id="ARBA00023136"/>
    </source>
</evidence>
<dbReference type="GO" id="GO:0004930">
    <property type="term" value="F:G protein-coupled receptor activity"/>
    <property type="evidence" value="ECO:0007669"/>
    <property type="project" value="UniProtKB-KW"/>
</dbReference>
<keyword evidence="10" id="KW-1003">Cell membrane</keyword>
<dbReference type="OMA" id="CSQTTVN"/>
<evidence type="ECO:0000256" key="2">
    <source>
        <dbReference type="ARBA" id="ARBA00004141"/>
    </source>
</evidence>
<dbReference type="GO" id="GO:0005886">
    <property type="term" value="C:plasma membrane"/>
    <property type="evidence" value="ECO:0000318"/>
    <property type="project" value="GO_Central"/>
</dbReference>
<dbReference type="PROSITE" id="PS50262">
    <property type="entry name" value="G_PROTEIN_RECEP_F1_2"/>
    <property type="match status" value="1"/>
</dbReference>
<dbReference type="Gene3D" id="1.20.1070.10">
    <property type="entry name" value="Rhodopsin 7-helix transmembrane proteins"/>
    <property type="match status" value="1"/>
</dbReference>
<dbReference type="InterPro" id="IPR000276">
    <property type="entry name" value="GPCR_Rhodpsn"/>
</dbReference>
<keyword evidence="7 10" id="KW-0472">Membrane</keyword>
<dbReference type="InterPro" id="IPR000725">
    <property type="entry name" value="Olfact_rcpt"/>
</dbReference>
<dbReference type="CDD" id="cd15951">
    <property type="entry name" value="7tmA_OR52R_52L-like"/>
    <property type="match status" value="1"/>
</dbReference>
<evidence type="ECO:0000256" key="1">
    <source>
        <dbReference type="ARBA" id="ARBA00002936"/>
    </source>
</evidence>
<keyword evidence="5 10" id="KW-0552">Olfaction</keyword>
<proteinExistence type="inferred from homology"/>
<dbReference type="SUPFAM" id="SSF81321">
    <property type="entry name" value="Family A G protein-coupled receptor-like"/>
    <property type="match status" value="1"/>
</dbReference>
<dbReference type="FunCoup" id="A0A6I8NH64">
    <property type="interactions" value="448"/>
</dbReference>
<dbReference type="PANTHER" id="PTHR26450">
    <property type="entry name" value="OLFACTORY RECEPTOR 56B1-RELATED"/>
    <property type="match status" value="1"/>
</dbReference>
<protein>
    <recommendedName>
        <fullName evidence="10">Olfactory receptor</fullName>
    </recommendedName>
</protein>
<evidence type="ECO:0000313" key="12">
    <source>
        <dbReference type="Ensembl" id="ENSOANP00000040432.1"/>
    </source>
</evidence>
<accession>A0A6I8NH64</accession>
<evidence type="ECO:0000256" key="6">
    <source>
        <dbReference type="ARBA" id="ARBA00022989"/>
    </source>
</evidence>
<evidence type="ECO:0000256" key="3">
    <source>
        <dbReference type="ARBA" id="ARBA00022606"/>
    </source>
</evidence>
<evidence type="ECO:0000256" key="4">
    <source>
        <dbReference type="ARBA" id="ARBA00022692"/>
    </source>
</evidence>
<feature type="transmembrane region" description="Helical" evidence="10">
    <location>
        <begin position="63"/>
        <end position="88"/>
    </location>
</feature>
<dbReference type="PANTHER" id="PTHR26450:SF96">
    <property type="entry name" value="OLFACTORY RECEPTOR 52L1"/>
    <property type="match status" value="1"/>
</dbReference>
<dbReference type="GeneTree" id="ENSGT01150000286912"/>
<feature type="transmembrane region" description="Helical" evidence="10">
    <location>
        <begin position="142"/>
        <end position="165"/>
    </location>
</feature>
<keyword evidence="9" id="KW-0675">Receptor</keyword>
<feature type="transmembrane region" description="Helical" evidence="10">
    <location>
        <begin position="274"/>
        <end position="296"/>
    </location>
</feature>
<dbReference type="PROSITE" id="PS00237">
    <property type="entry name" value="G_PROTEIN_RECEP_F1_1"/>
    <property type="match status" value="1"/>
</dbReference>
<evidence type="ECO:0000313" key="13">
    <source>
        <dbReference type="Proteomes" id="UP000002279"/>
    </source>
</evidence>
<dbReference type="Ensembl" id="ENSOANT00000052325.1">
    <property type="protein sequence ID" value="ENSOANP00000040432.1"/>
    <property type="gene ID" value="ENSOANG00000047830.1"/>
</dbReference>
<keyword evidence="3 10" id="KW-0716">Sensory transduction</keyword>
<dbReference type="PRINTS" id="PR00245">
    <property type="entry name" value="OLFACTORYR"/>
</dbReference>
<keyword evidence="8 9" id="KW-0807">Transducer</keyword>
<sequence>TVACGNSSSRPLSFCLIGIPGMEDIQHWVAVPFCIIYILALLGNFTILFIIKIEPALHQPMYLFLSMLAITDLVLSTSTVPKMLAILWTHNREMGYHTCLVQMFFIHAFSSLESGILVAMALDRFVAICHPLRHTTILNTVVIGRIGLVVLGRGLVLITPFPILLQWLSFCRGTVVAHSYCEHMALVKLSCSDSTVNRFYGLMVALLVVGLDVLAITASYVLILRAVFRVPSWDARLKAMGTCGSHVCIILVFYVPGMFSFLTHRFGHNIPHHAHVLLATLYLLVPPALNPIIYGIRTKQILQRVL</sequence>
<reference evidence="12" key="3">
    <citation type="submission" date="2025-09" db="UniProtKB">
        <authorList>
            <consortium name="Ensembl"/>
        </authorList>
    </citation>
    <scope>IDENTIFICATION</scope>
    <source>
        <strain evidence="12">Glennie</strain>
    </source>
</reference>
<dbReference type="PRINTS" id="PR00237">
    <property type="entry name" value="GPCRRHODOPSN"/>
</dbReference>
<comment type="subcellular location">
    <subcellularLocation>
        <location evidence="10">Cell membrane</location>
        <topology evidence="10">Multi-pass membrane protein</topology>
    </subcellularLocation>
    <subcellularLocation>
        <location evidence="2">Membrane</location>
        <topology evidence="2">Multi-pass membrane protein</topology>
    </subcellularLocation>
</comment>
<comment type="similarity">
    <text evidence="9">Belongs to the G-protein coupled receptor 1 family.</text>
</comment>
<feature type="transmembrane region" description="Helical" evidence="10">
    <location>
        <begin position="199"/>
        <end position="223"/>
    </location>
</feature>
<dbReference type="InterPro" id="IPR050402">
    <property type="entry name" value="OR51/52/56-like"/>
</dbReference>
<evidence type="ECO:0000256" key="10">
    <source>
        <dbReference type="RuleBase" id="RU363047"/>
    </source>
</evidence>
<comment type="function">
    <text evidence="1">Odorant receptor.</text>
</comment>
<feature type="transmembrane region" description="Helical" evidence="10">
    <location>
        <begin position="100"/>
        <end position="122"/>
    </location>
</feature>
<evidence type="ECO:0000256" key="5">
    <source>
        <dbReference type="ARBA" id="ARBA00022725"/>
    </source>
</evidence>
<dbReference type="InParanoid" id="A0A6I8NH64"/>
<dbReference type="AlphaFoldDB" id="A0A6I8NH64"/>
<keyword evidence="9" id="KW-0297">G-protein coupled receptor</keyword>
<feature type="transmembrane region" description="Helical" evidence="10">
    <location>
        <begin position="243"/>
        <end position="262"/>
    </location>
</feature>
<evidence type="ECO:0000259" key="11">
    <source>
        <dbReference type="PROSITE" id="PS50262"/>
    </source>
</evidence>
<keyword evidence="4 9" id="KW-0812">Transmembrane</keyword>
<reference evidence="12 13" key="1">
    <citation type="journal article" date="2008" name="Nature">
        <title>Genome analysis of the platypus reveals unique signatures of evolution.</title>
        <authorList>
            <person name="Warren W.C."/>
            <person name="Hillier L.W."/>
            <person name="Marshall Graves J.A."/>
            <person name="Birney E."/>
            <person name="Ponting C.P."/>
            <person name="Grutzner F."/>
            <person name="Belov K."/>
            <person name="Miller W."/>
            <person name="Clarke L."/>
            <person name="Chinwalla A.T."/>
            <person name="Yang S.P."/>
            <person name="Heger A."/>
            <person name="Locke D.P."/>
            <person name="Miethke P."/>
            <person name="Waters P.D."/>
            <person name="Veyrunes F."/>
            <person name="Fulton L."/>
            <person name="Fulton B."/>
            <person name="Graves T."/>
            <person name="Wallis J."/>
            <person name="Puente X.S."/>
            <person name="Lopez-Otin C."/>
            <person name="Ordonez G.R."/>
            <person name="Eichler E.E."/>
            <person name="Chen L."/>
            <person name="Cheng Z."/>
            <person name="Deakin J.E."/>
            <person name="Alsop A."/>
            <person name="Thompson K."/>
            <person name="Kirby P."/>
            <person name="Papenfuss A.T."/>
            <person name="Wakefield M.J."/>
            <person name="Olender T."/>
            <person name="Lancet D."/>
            <person name="Huttley G.A."/>
            <person name="Smit A.F."/>
            <person name="Pask A."/>
            <person name="Temple-Smith P."/>
            <person name="Batzer M.A."/>
            <person name="Walker J.A."/>
            <person name="Konkel M.K."/>
            <person name="Harris R.S."/>
            <person name="Whittington C.M."/>
            <person name="Wong E.S."/>
            <person name="Gemmell N.J."/>
            <person name="Buschiazzo E."/>
            <person name="Vargas Jentzsch I.M."/>
            <person name="Merkel A."/>
            <person name="Schmitz J."/>
            <person name="Zemann A."/>
            <person name="Churakov G."/>
            <person name="Kriegs J.O."/>
            <person name="Brosius J."/>
            <person name="Murchison E.P."/>
            <person name="Sachidanandam R."/>
            <person name="Smith C."/>
            <person name="Hannon G.J."/>
            <person name="Tsend-Ayush E."/>
            <person name="McMillan D."/>
            <person name="Attenborough R."/>
            <person name="Rens W."/>
            <person name="Ferguson-Smith M."/>
            <person name="Lefevre C.M."/>
            <person name="Sharp J.A."/>
            <person name="Nicholas K.R."/>
            <person name="Ray D.A."/>
            <person name="Kube M."/>
            <person name="Reinhardt R."/>
            <person name="Pringle T.H."/>
            <person name="Taylor J."/>
            <person name="Jones R.C."/>
            <person name="Nixon B."/>
            <person name="Dacheux J.L."/>
            <person name="Niwa H."/>
            <person name="Sekita Y."/>
            <person name="Huang X."/>
            <person name="Stark A."/>
            <person name="Kheradpour P."/>
            <person name="Kellis M."/>
            <person name="Flicek P."/>
            <person name="Chen Y."/>
            <person name="Webber C."/>
            <person name="Hardison R."/>
            <person name="Nelson J."/>
            <person name="Hallsworth-Pepin K."/>
            <person name="Delehaunty K."/>
            <person name="Markovic C."/>
            <person name="Minx P."/>
            <person name="Feng Y."/>
            <person name="Kremitzki C."/>
            <person name="Mitreva M."/>
            <person name="Glasscock J."/>
            <person name="Wylie T."/>
            <person name="Wohldmann P."/>
            <person name="Thiru P."/>
            <person name="Nhan M.N."/>
            <person name="Pohl C.S."/>
            <person name="Smith S.M."/>
            <person name="Hou S."/>
            <person name="Nefedov M."/>
            <person name="de Jong P.J."/>
            <person name="Renfree M.B."/>
            <person name="Mardis E.R."/>
            <person name="Wilson R.K."/>
        </authorList>
    </citation>
    <scope>NUCLEOTIDE SEQUENCE [LARGE SCALE GENOMIC DNA]</scope>
    <source>
        <strain evidence="12 13">Glennie</strain>
    </source>
</reference>
<feature type="domain" description="G-protein coupled receptors family 1 profile" evidence="11">
    <location>
        <begin position="43"/>
        <end position="294"/>
    </location>
</feature>
<dbReference type="InterPro" id="IPR017452">
    <property type="entry name" value="GPCR_Rhodpsn_7TM"/>
</dbReference>
<name>A0A6I8NH64_ORNAN</name>
<keyword evidence="6 10" id="KW-1133">Transmembrane helix</keyword>
<reference evidence="12" key="2">
    <citation type="submission" date="2025-08" db="UniProtKB">
        <authorList>
            <consortium name="Ensembl"/>
        </authorList>
    </citation>
    <scope>IDENTIFICATION</scope>
    <source>
        <strain evidence="12">Glennie</strain>
    </source>
</reference>
<dbReference type="Proteomes" id="UP000002279">
    <property type="component" value="Chromosome 2"/>
</dbReference>
<feature type="transmembrane region" description="Helical" evidence="10">
    <location>
        <begin position="28"/>
        <end position="51"/>
    </location>
</feature>
<dbReference type="Pfam" id="PF13853">
    <property type="entry name" value="7tm_4"/>
    <property type="match status" value="1"/>
</dbReference>
<dbReference type="FunFam" id="1.20.1070.10:FF:000006">
    <property type="entry name" value="Olfactory receptor"/>
    <property type="match status" value="1"/>
</dbReference>